<evidence type="ECO:0000313" key="3">
    <source>
        <dbReference type="EMBL" id="KAK6362110.1"/>
    </source>
</evidence>
<feature type="coiled-coil region" evidence="1">
    <location>
        <begin position="376"/>
        <end position="406"/>
    </location>
</feature>
<organism evidence="3 4">
    <name type="scientific">Orbilia blumenaviensis</name>
    <dbReference type="NCBI Taxonomy" id="1796055"/>
    <lineage>
        <taxon>Eukaryota</taxon>
        <taxon>Fungi</taxon>
        <taxon>Dikarya</taxon>
        <taxon>Ascomycota</taxon>
        <taxon>Pezizomycotina</taxon>
        <taxon>Orbiliomycetes</taxon>
        <taxon>Orbiliales</taxon>
        <taxon>Orbiliaceae</taxon>
        <taxon>Orbilia</taxon>
    </lineage>
</organism>
<dbReference type="AlphaFoldDB" id="A0AAV9VJG9"/>
<evidence type="ECO:0000256" key="2">
    <source>
        <dbReference type="SAM" id="MobiDB-lite"/>
    </source>
</evidence>
<reference evidence="3 4" key="1">
    <citation type="submission" date="2019-10" db="EMBL/GenBank/DDBJ databases">
        <authorList>
            <person name="Palmer J.M."/>
        </authorList>
    </citation>
    <scope>NUCLEOTIDE SEQUENCE [LARGE SCALE GENOMIC DNA]</scope>
    <source>
        <strain evidence="3 4">TWF730</strain>
    </source>
</reference>
<dbReference type="EMBL" id="JAVHNS010000002">
    <property type="protein sequence ID" value="KAK6362110.1"/>
    <property type="molecule type" value="Genomic_DNA"/>
</dbReference>
<comment type="caution">
    <text evidence="3">The sequence shown here is derived from an EMBL/GenBank/DDBJ whole genome shotgun (WGS) entry which is preliminary data.</text>
</comment>
<feature type="region of interest" description="Disordered" evidence="2">
    <location>
        <begin position="102"/>
        <end position="145"/>
    </location>
</feature>
<keyword evidence="4" id="KW-1185">Reference proteome</keyword>
<accession>A0AAV9VJG9</accession>
<gene>
    <name evidence="3" type="ORF">TWF730_005807</name>
</gene>
<dbReference type="Proteomes" id="UP001373714">
    <property type="component" value="Unassembled WGS sequence"/>
</dbReference>
<evidence type="ECO:0000313" key="4">
    <source>
        <dbReference type="Proteomes" id="UP001373714"/>
    </source>
</evidence>
<sequence length="530" mass="59137">MNPEAPEFDLTNTPPGAPSEKSIFLFFREPFKGATTVDANVFRVCKRLEEIPSSDVEKFCVSTNIGRSRLIDILIQLCASGAFDDMKVAAARFPELDLREGQGKDALGERSIDSNGKTGALEKDTNNSCRPDCQPQLTSLDHPSDPAQRNIVCDIDNKPMGNKFLELLGHTIHKRQGRRSVFDISPQKLSCTNATNFKPPSSGGVSLLPKENGGNGIPSSILAKIPNLSPVQLPYPAQHMILTLAQSILEKSCHTFIRKWDPKGLISNEFTHCENAELPKWINLTLHKLPSLPEKSIDKTALSINGGPPLTIDALSTSLSQMRHTAVHRLRTPSGGLEYLLLNAVIFAKFLKDDEERVEKLQYMLDTTISLTGKLERKMNTSKENLSRELVEIEETRNEIDRWERMALLKILADDKTTRDFITPEVEEALQLLGEWKAEMGFVKRSAALNHCPNKLQKKTVLFPPTSESASISRLTLTRLGKYWTSLGHFFRNGLDDGEDYDGESTSVIRGHDNGLRSKASMEIFYSQSF</sequence>
<name>A0AAV9VJG9_9PEZI</name>
<keyword evidence="1" id="KW-0175">Coiled coil</keyword>
<proteinExistence type="predicted"/>
<protein>
    <submittedName>
        <fullName evidence="3">Uncharacterized protein</fullName>
    </submittedName>
</protein>
<feature type="compositionally biased region" description="Basic and acidic residues" evidence="2">
    <location>
        <begin position="102"/>
        <end position="112"/>
    </location>
</feature>
<evidence type="ECO:0000256" key="1">
    <source>
        <dbReference type="SAM" id="Coils"/>
    </source>
</evidence>